<organism evidence="18">
    <name type="scientific">Darwinula stevensoni</name>
    <dbReference type="NCBI Taxonomy" id="69355"/>
    <lineage>
        <taxon>Eukaryota</taxon>
        <taxon>Metazoa</taxon>
        <taxon>Ecdysozoa</taxon>
        <taxon>Arthropoda</taxon>
        <taxon>Crustacea</taxon>
        <taxon>Oligostraca</taxon>
        <taxon>Ostracoda</taxon>
        <taxon>Podocopa</taxon>
        <taxon>Podocopida</taxon>
        <taxon>Darwinulocopina</taxon>
        <taxon>Darwinuloidea</taxon>
        <taxon>Darwinulidae</taxon>
        <taxon>Darwinula</taxon>
    </lineage>
</organism>
<evidence type="ECO:0000256" key="3">
    <source>
        <dbReference type="ARBA" id="ARBA00022443"/>
    </source>
</evidence>
<dbReference type="FunFam" id="1.10.10.10:FF:000146">
    <property type="entry name" value="PCI domain-containing protein 2 homolog"/>
    <property type="match status" value="1"/>
</dbReference>
<comment type="pathway">
    <text evidence="1 12">Pyrimidine metabolism; CTP biosynthesis via de novo pathway; CTP from UDP: step 2/2.</text>
</comment>
<evidence type="ECO:0000256" key="7">
    <source>
        <dbReference type="ARBA" id="ARBA00022962"/>
    </source>
</evidence>
<dbReference type="GO" id="GO:0097268">
    <property type="term" value="C:cytoophidium"/>
    <property type="evidence" value="ECO:0007669"/>
    <property type="project" value="TreeGrafter"/>
</dbReference>
<feature type="domain" description="SH3" evidence="14">
    <location>
        <begin position="584"/>
        <end position="646"/>
    </location>
</feature>
<dbReference type="SUPFAM" id="SSF50044">
    <property type="entry name" value="SH3-domain"/>
    <property type="match status" value="1"/>
</dbReference>
<feature type="domain" description="PH" evidence="15">
    <location>
        <begin position="879"/>
        <end position="1031"/>
    </location>
</feature>
<dbReference type="PROSITE" id="PS50250">
    <property type="entry name" value="PCI"/>
    <property type="match status" value="1"/>
</dbReference>
<dbReference type="UniPathway" id="UPA00159">
    <property type="reaction ID" value="UER00277"/>
</dbReference>
<evidence type="ECO:0000256" key="6">
    <source>
        <dbReference type="ARBA" id="ARBA00022840"/>
    </source>
</evidence>
<proteinExistence type="inferred from homology"/>
<evidence type="ECO:0000256" key="1">
    <source>
        <dbReference type="ARBA" id="ARBA00005171"/>
    </source>
</evidence>
<dbReference type="Gene3D" id="1.10.10.10">
    <property type="entry name" value="Winged helix-like DNA-binding domain superfamily/Winged helix DNA-binding domain"/>
    <property type="match status" value="1"/>
</dbReference>
<evidence type="ECO:0000313" key="19">
    <source>
        <dbReference type="Proteomes" id="UP000677054"/>
    </source>
</evidence>
<dbReference type="Pfam" id="PF00621">
    <property type="entry name" value="RhoGEF"/>
    <property type="match status" value="1"/>
</dbReference>
<dbReference type="PROSITE" id="PS50003">
    <property type="entry name" value="PH_DOMAIN"/>
    <property type="match status" value="1"/>
</dbReference>
<dbReference type="InterPro" id="IPR029062">
    <property type="entry name" value="Class_I_gatase-like"/>
</dbReference>
<dbReference type="EC" id="6.3.4.2" evidence="12"/>
<feature type="compositionally biased region" description="Polar residues" evidence="13">
    <location>
        <begin position="1387"/>
        <end position="1398"/>
    </location>
</feature>
<dbReference type="InterPro" id="IPR000219">
    <property type="entry name" value="DH_dom"/>
</dbReference>
<dbReference type="GO" id="GO:0019856">
    <property type="term" value="P:pyrimidine nucleobase biosynthetic process"/>
    <property type="evidence" value="ECO:0007669"/>
    <property type="project" value="TreeGrafter"/>
</dbReference>
<evidence type="ECO:0000256" key="9">
    <source>
        <dbReference type="ARBA" id="ARBA00025771"/>
    </source>
</evidence>
<evidence type="ECO:0000259" key="17">
    <source>
        <dbReference type="PROSITE" id="PS50250"/>
    </source>
</evidence>
<dbReference type="Proteomes" id="UP000677054">
    <property type="component" value="Unassembled WGS sequence"/>
</dbReference>
<dbReference type="GO" id="GO:0035556">
    <property type="term" value="P:intracellular signal transduction"/>
    <property type="evidence" value="ECO:0007669"/>
    <property type="project" value="InterPro"/>
</dbReference>
<dbReference type="Gene3D" id="1.20.900.10">
    <property type="entry name" value="Dbl homology (DH) domain"/>
    <property type="match status" value="1"/>
</dbReference>
<keyword evidence="5 12" id="KW-0547">Nucleotide-binding</keyword>
<dbReference type="CDD" id="cd00160">
    <property type="entry name" value="RhoGEF"/>
    <property type="match status" value="1"/>
</dbReference>
<accession>A0A7R8XCH4</accession>
<evidence type="ECO:0000256" key="13">
    <source>
        <dbReference type="SAM" id="MobiDB-lite"/>
    </source>
</evidence>
<keyword evidence="7 12" id="KW-0315">Glutamine amidotransferase</keyword>
<dbReference type="Gene3D" id="2.30.30.40">
    <property type="entry name" value="SH3 Domains"/>
    <property type="match status" value="1"/>
</dbReference>
<comment type="similarity">
    <text evidence="9">Belongs to the CSN12 family.</text>
</comment>
<dbReference type="PROSITE" id="PS00741">
    <property type="entry name" value="DH_1"/>
    <property type="match status" value="1"/>
</dbReference>
<feature type="region of interest" description="Disordered" evidence="13">
    <location>
        <begin position="1387"/>
        <end position="1418"/>
    </location>
</feature>
<name>A0A7R8XCH4_9CRUS</name>
<dbReference type="Gene3D" id="1.20.5.390">
    <property type="entry name" value="L1 transposable element, trimerization domain"/>
    <property type="match status" value="1"/>
</dbReference>
<dbReference type="Pfam" id="PF06418">
    <property type="entry name" value="CTP_synth_N"/>
    <property type="match status" value="2"/>
</dbReference>
<dbReference type="GO" id="GO:0005524">
    <property type="term" value="F:ATP binding"/>
    <property type="evidence" value="ECO:0007669"/>
    <property type="project" value="UniProtKB-KW"/>
</dbReference>
<dbReference type="Pfam" id="PF00117">
    <property type="entry name" value="GATase"/>
    <property type="match status" value="1"/>
</dbReference>
<dbReference type="SUPFAM" id="SSF50729">
    <property type="entry name" value="PH domain-like"/>
    <property type="match status" value="1"/>
</dbReference>
<keyword evidence="3 11" id="KW-0728">SH3 domain</keyword>
<dbReference type="PROSITE" id="PS50010">
    <property type="entry name" value="DH_2"/>
    <property type="match status" value="1"/>
</dbReference>
<reference evidence="18" key="1">
    <citation type="submission" date="2020-11" db="EMBL/GenBank/DDBJ databases">
        <authorList>
            <person name="Tran Van P."/>
        </authorList>
    </citation>
    <scope>NUCLEOTIDE SEQUENCE</scope>
</reference>
<dbReference type="FunFam" id="3.40.50.300:FF:003205">
    <property type="entry name" value="CTP synthase"/>
    <property type="match status" value="1"/>
</dbReference>
<evidence type="ECO:0000313" key="18">
    <source>
        <dbReference type="EMBL" id="CAD7247140.1"/>
    </source>
</evidence>
<dbReference type="Pfam" id="PF16523">
    <property type="entry name" value="betaPIX_CC"/>
    <property type="match status" value="1"/>
</dbReference>
<dbReference type="InterPro" id="IPR036028">
    <property type="entry name" value="SH3-like_dom_sf"/>
</dbReference>
<keyword evidence="8 12" id="KW-0665">Pyrimidine biosynthesis</keyword>
<evidence type="ECO:0000259" key="15">
    <source>
        <dbReference type="PROSITE" id="PS50003"/>
    </source>
</evidence>
<keyword evidence="6 12" id="KW-0067">ATP-binding</keyword>
<dbReference type="GO" id="GO:0005737">
    <property type="term" value="C:cytoplasm"/>
    <property type="evidence" value="ECO:0007669"/>
    <property type="project" value="TreeGrafter"/>
</dbReference>
<feature type="region of interest" description="Disordered" evidence="13">
    <location>
        <begin position="2251"/>
        <end position="2274"/>
    </location>
</feature>
<dbReference type="PANTHER" id="PTHR11550">
    <property type="entry name" value="CTP SYNTHASE"/>
    <property type="match status" value="1"/>
</dbReference>
<dbReference type="InterPro" id="IPR001849">
    <property type="entry name" value="PH_domain"/>
</dbReference>
<dbReference type="InterPro" id="IPR017456">
    <property type="entry name" value="CTP_synthase_N"/>
</dbReference>
<dbReference type="GO" id="GO:0042802">
    <property type="term" value="F:identical protein binding"/>
    <property type="evidence" value="ECO:0007669"/>
    <property type="project" value="TreeGrafter"/>
</dbReference>
<dbReference type="InterPro" id="IPR033828">
    <property type="entry name" value="GATase1_CTP_Synthase"/>
</dbReference>
<dbReference type="InterPro" id="IPR011993">
    <property type="entry name" value="PH-like_dom_sf"/>
</dbReference>
<dbReference type="SMART" id="SM00325">
    <property type="entry name" value="RhoGEF"/>
    <property type="match status" value="1"/>
</dbReference>
<dbReference type="PANTHER" id="PTHR11550:SF0">
    <property type="entry name" value="CTP SYNTHASE-RELATED"/>
    <property type="match status" value="1"/>
</dbReference>
<evidence type="ECO:0000259" key="14">
    <source>
        <dbReference type="PROSITE" id="PS50002"/>
    </source>
</evidence>
<evidence type="ECO:0000259" key="16">
    <source>
        <dbReference type="PROSITE" id="PS50010"/>
    </source>
</evidence>
<dbReference type="Pfam" id="PF01399">
    <property type="entry name" value="PCI"/>
    <property type="match status" value="1"/>
</dbReference>
<dbReference type="OrthoDB" id="1739076at2759"/>
<evidence type="ECO:0000256" key="10">
    <source>
        <dbReference type="ARBA" id="ARBA00047781"/>
    </source>
</evidence>
<dbReference type="GO" id="GO:0044210">
    <property type="term" value="P:'de novo' CTP biosynthetic process"/>
    <property type="evidence" value="ECO:0007669"/>
    <property type="project" value="UniProtKB-UniRule"/>
</dbReference>
<dbReference type="EMBL" id="LR900869">
    <property type="protein sequence ID" value="CAD7247140.1"/>
    <property type="molecule type" value="Genomic_DNA"/>
</dbReference>
<dbReference type="InterPro" id="IPR027417">
    <property type="entry name" value="P-loop_NTPase"/>
</dbReference>
<dbReference type="GO" id="GO:0005085">
    <property type="term" value="F:guanyl-nucleotide exchange factor activity"/>
    <property type="evidence" value="ECO:0007669"/>
    <property type="project" value="InterPro"/>
</dbReference>
<comment type="function">
    <text evidence="12">Catalyzes the ATP-dependent amination of UTP to CTP with either L-glutamine or ammonia as the source of nitrogen.</text>
</comment>
<dbReference type="InterPro" id="IPR032409">
    <property type="entry name" value="GEF6/7_CC"/>
</dbReference>
<dbReference type="CDD" id="cd03113">
    <property type="entry name" value="CTPS_N"/>
    <property type="match status" value="1"/>
</dbReference>
<evidence type="ECO:0000256" key="12">
    <source>
        <dbReference type="RuleBase" id="RU810713"/>
    </source>
</evidence>
<evidence type="ECO:0000256" key="8">
    <source>
        <dbReference type="ARBA" id="ARBA00022975"/>
    </source>
</evidence>
<gene>
    <name evidence="18" type="ORF">DSTB1V02_LOCUS6974</name>
</gene>
<dbReference type="GO" id="GO:0003883">
    <property type="term" value="F:CTP synthase activity"/>
    <property type="evidence" value="ECO:0007669"/>
    <property type="project" value="UniProtKB-UniRule"/>
</dbReference>
<dbReference type="SUPFAM" id="SSF48065">
    <property type="entry name" value="DBL homology domain (DH-domain)"/>
    <property type="match status" value="1"/>
</dbReference>
<dbReference type="InterPro" id="IPR001452">
    <property type="entry name" value="SH3_domain"/>
</dbReference>
<dbReference type="SMART" id="SM00233">
    <property type="entry name" value="PH"/>
    <property type="match status" value="1"/>
</dbReference>
<dbReference type="Gene3D" id="2.30.29.30">
    <property type="entry name" value="Pleckstrin-homology domain (PH domain)/Phosphotyrosine-binding domain (PTB)"/>
    <property type="match status" value="1"/>
</dbReference>
<dbReference type="InterPro" id="IPR036388">
    <property type="entry name" value="WH-like_DNA-bd_sf"/>
</dbReference>
<keyword evidence="4 12" id="KW-0436">Ligase</keyword>
<comment type="similarity">
    <text evidence="2 12">Belongs to the CTP synthase family.</text>
</comment>
<dbReference type="SUPFAM" id="SSF52540">
    <property type="entry name" value="P-loop containing nucleoside triphosphate hydrolases"/>
    <property type="match status" value="2"/>
</dbReference>
<dbReference type="SUPFAM" id="SSF52317">
    <property type="entry name" value="Class I glutamine amidotransferase-like"/>
    <property type="match status" value="1"/>
</dbReference>
<protein>
    <recommendedName>
        <fullName evidence="12">CTP synthase</fullName>
        <ecNumber evidence="12">6.3.4.2</ecNumber>
    </recommendedName>
    <alternativeName>
        <fullName evidence="12">UTP--ammonia ligase</fullName>
    </alternativeName>
</protein>
<dbReference type="Pfam" id="PF07653">
    <property type="entry name" value="SH3_2"/>
    <property type="match status" value="1"/>
</dbReference>
<evidence type="ECO:0000256" key="11">
    <source>
        <dbReference type="PROSITE-ProRule" id="PRU00192"/>
    </source>
</evidence>
<dbReference type="EMBL" id="CAJPEV010001352">
    <property type="protein sequence ID" value="CAG0892196.1"/>
    <property type="molecule type" value="Genomic_DNA"/>
</dbReference>
<evidence type="ECO:0000256" key="4">
    <source>
        <dbReference type="ARBA" id="ARBA00022598"/>
    </source>
</evidence>
<dbReference type="CDD" id="cd01746">
    <property type="entry name" value="GATase1_CTP_Synthase"/>
    <property type="match status" value="1"/>
</dbReference>
<comment type="catalytic activity">
    <reaction evidence="10 12">
        <text>UTP + L-glutamine + ATP + H2O = CTP + L-glutamate + ADP + phosphate + 2 H(+)</text>
        <dbReference type="Rhea" id="RHEA:26426"/>
        <dbReference type="ChEBI" id="CHEBI:15377"/>
        <dbReference type="ChEBI" id="CHEBI:15378"/>
        <dbReference type="ChEBI" id="CHEBI:29985"/>
        <dbReference type="ChEBI" id="CHEBI:30616"/>
        <dbReference type="ChEBI" id="CHEBI:37563"/>
        <dbReference type="ChEBI" id="CHEBI:43474"/>
        <dbReference type="ChEBI" id="CHEBI:46398"/>
        <dbReference type="ChEBI" id="CHEBI:58359"/>
        <dbReference type="ChEBI" id="CHEBI:456216"/>
        <dbReference type="EC" id="6.3.4.2"/>
    </reaction>
</comment>
<dbReference type="InterPro" id="IPR004468">
    <property type="entry name" value="CTP_synthase"/>
</dbReference>
<dbReference type="Gene3D" id="3.40.50.300">
    <property type="entry name" value="P-loop containing nucleotide triphosphate hydrolases"/>
    <property type="match status" value="2"/>
</dbReference>
<dbReference type="Gene3D" id="3.40.50.880">
    <property type="match status" value="2"/>
</dbReference>
<dbReference type="InterPro" id="IPR000717">
    <property type="entry name" value="PCI_dom"/>
</dbReference>
<sequence>MDLSRPDQTVSNYGTSQSVGPRLSIHLLGRVLSNQFNIDSEIGWSPILWEEQLVSQKLIMLAFNIEPLKEPRGFIKCLQWIFAIAAFATVTNFSGDFSINVTCNSTSSSEVRLHNEHVINADSPINGLVKWLRRNEIHMVIMTEGEEEQQMRISATPGGGLIPVRQRMLSSRIPFSGLPYDGIPDVAAVSTEVQDSVFIFVCGSSLSIQVEHHLFGRDGASAADMFSLTHPHVASEHLQVPFAGDIVSEKVSPPYDDLVLIHLRCCWALSKHNMEELLKTQSMAVEASTKILQTHRNQNWFLPVTIVLCRDLRRVASMFPSSSDGKKTDTLEKAAELIMGCFRICAADSRTGEDYTKRWGMLGLVNLLLRIYFRTSRMHLCKPLIRAIDASPLKDRFPLSHRITYMYYVGRKAMFDSQFKEAEKYLDFAFLHCHQQCWKNKRLILIYLIPVKMLLGRLPKQSLLHKYQLEEFSSVTEAVRLGDLRSLSESLDRNQGFFISCGIYLILEKLKIITMRNLFKKVYLLCGRHQVEIGAIESMLQWMGMDDVDTAETQCLLANQINDGLIRGYISHQHNKLVVSKQNPFPPLASSISSFWPLRSRDELKLCFRKGDVITVTQEEDGGWWEGTLRGQTGWFPCNYVREYLPQGRGSMKEDAKETDMTLAQKQASHRGLIITELLESEEAFLAQMERLQKELLHPLRDTDILSKEEVSQLVGNLDEVIEQHRELISEVKRIRVSFVPSEERIGKLFLNVAASMRDVHLTYCRHHPNAVAILDKYRDEVNGYLMSVSGGAGGVVHLTSGLSAPFRRLERYATILHELQGHMEDSHFDRGDAQRAADFYRSLSAECNAARRQRELELEILSGNVEGWEGDRVSDLGDILKLGRIKVTVRGATSDRFLALFPNNLILLSTSSSMSTFIYEGSIPLSSASVREFEDPEGNQTMFQISVQDALVQHVEEPSRKEALLDFVFMTNDDMALDVKVQDNFEDLDHSTITWNIKQTKSPLLDTLVITCPTPGERSQWLELLSSRMQESHVAGGPQLTAEAVSPPYLNLTSLYHQLSIHNALPAHLYVNRFRKVFPPLPPPRPLRHSRTISTQTTFEEENPFGFIHYYSPASHLMEPHPILFHSWVRPVTYPTFVAESPKARPNTITSETSSSDTGAIADVDEDSAAEFRDSIFDQKPILHFSTLVIPPRVTVSEIEQCSNLPAAPNSCPLLPAAAQPSTTSQAALKTCNSSNMLSSSLLQAAADSSPHYPDSVHTLKTELGSMQVPILSSCLSKMDLQNPKPVLVSDQSDVSSLQRFGLDLWNYDVPERWASYLALDRTEAFEVNVTNEEIPLEHPLLPDSCAQEDALLLWKVPSWQPFAPLPWGSWASSFKHDSGLADVSRTTSTDAVSQENPDAAEQMTPDSDPAQSQADNTDLQKAMHLSVVELKPVYRSQLYAHWFCSRDLVLSCDSDSGKDDSFMDWEWSDASVVAPGSGESRHASVPIFPVTRNAMSVATPPGGTFPIPRPHGPLRPSILIQGDNYHRKVTKNDELEHVFLQIIKEYLPTQLHVGSGTSTERPPLLIAEEEKIFIDDGTGIQERSLVDTVYGLKDRLESVEMQLSHIIQVLKDNFPQIGKAMPSLDSLIKSWVCENTKIGRKMKYILVTGGVISGIGKGVIASSIGTILKSYGLHVTSIKIDPYINIDAGTFSPYEHGEVFVLADGGEVDLDLGNYERFMDVTLHRDNNITTGKIYQWVIEKERRGDYLGKTVQVVPHVTEAIQEWVERVSHTPVTEDGQQPEVCIIELGGTIGDIEGMPFVEAFRQFEFRIRKENFCCVHVSLVPKRNLQLLRCSEHWYANGTFKIVPPLFEQLYTIHGVEANNSVPLVYALLGDEERNPKSTGEPKTKPTQASVRELRRLGLSPDVIVCRSEHPIDISVKEKISNLCHVPVQQVVSITDYSSIYRVPLALQEEKVASYLLQHLQMEPTPSVHNFIRQWRNLADRVEHLRKEVSIALVGKYTQLEDAYISVTKALQHAALWLDRKLFLYYVEADDLELATKEKDPVKYYEAWKHLCSAQNVLGWHDANSTEFMADTPHPVVIDMPEHNPGQMGGTMRLGLRQTIFTRDNSLLRQLYGNVDMIQERHRHRYEVNPRFIEDFQGQGLTFVGQDSEGIRMEAFELPTHPYYVGVQFHPEYISRPLKPSPPYLGFILASVGKLQQYLHRGCRLSPRYSLLNDSEDWNPHLVLFSDDEVYQLTHQVSDVNLGMPSEPVSECSTPAPISGKAEGLLTS</sequence>
<dbReference type="InterPro" id="IPR035899">
    <property type="entry name" value="DBL_dom_sf"/>
</dbReference>
<dbReference type="InterPro" id="IPR001331">
    <property type="entry name" value="GDS_CDC24_CS"/>
</dbReference>
<feature type="domain" description="DH" evidence="16">
    <location>
        <begin position="670"/>
        <end position="851"/>
    </location>
</feature>
<evidence type="ECO:0000256" key="2">
    <source>
        <dbReference type="ARBA" id="ARBA00007533"/>
    </source>
</evidence>
<dbReference type="PROSITE" id="PS50002">
    <property type="entry name" value="SH3"/>
    <property type="match status" value="1"/>
</dbReference>
<evidence type="ECO:0000256" key="5">
    <source>
        <dbReference type="ARBA" id="ARBA00022741"/>
    </source>
</evidence>
<keyword evidence="19" id="KW-1185">Reference proteome</keyword>
<dbReference type="InterPro" id="IPR017926">
    <property type="entry name" value="GATASE"/>
</dbReference>
<feature type="domain" description="PCI" evidence="17">
    <location>
        <begin position="403"/>
        <end position="584"/>
    </location>
</feature>
<dbReference type="SMART" id="SM00753">
    <property type="entry name" value="PAM"/>
    <property type="match status" value="1"/>
</dbReference>
<dbReference type="SMART" id="SM00326">
    <property type="entry name" value="SH3"/>
    <property type="match status" value="1"/>
</dbReference>